<feature type="transmembrane region" description="Helical" evidence="5">
    <location>
        <begin position="162"/>
        <end position="182"/>
    </location>
</feature>
<dbReference type="InterPro" id="IPR017452">
    <property type="entry name" value="GPCR_Rhodpsn_7TM"/>
</dbReference>
<feature type="transmembrane region" description="Helical" evidence="5">
    <location>
        <begin position="97"/>
        <end position="115"/>
    </location>
</feature>
<feature type="transmembrane region" description="Helical" evidence="5">
    <location>
        <begin position="228"/>
        <end position="252"/>
    </location>
</feature>
<comment type="subcellular location">
    <subcellularLocation>
        <location evidence="1">Membrane</location>
    </subcellularLocation>
</comment>
<dbReference type="Gene3D" id="1.20.1070.10">
    <property type="entry name" value="Rhodopsin 7-helix transmembrane proteins"/>
    <property type="match status" value="1"/>
</dbReference>
<dbReference type="PIR" id="T25630">
    <property type="entry name" value="T25630"/>
</dbReference>
<evidence type="ECO:0000259" key="6">
    <source>
        <dbReference type="PROSITE" id="PS50262"/>
    </source>
</evidence>
<evidence type="ECO:0000256" key="1">
    <source>
        <dbReference type="ARBA" id="ARBA00004370"/>
    </source>
</evidence>
<organism evidence="7 8">
    <name type="scientific">Caenorhabditis elegans</name>
    <dbReference type="NCBI Taxonomy" id="6239"/>
    <lineage>
        <taxon>Eukaryota</taxon>
        <taxon>Metazoa</taxon>
        <taxon>Ecdysozoa</taxon>
        <taxon>Nematoda</taxon>
        <taxon>Chromadorea</taxon>
        <taxon>Rhabditida</taxon>
        <taxon>Rhabditina</taxon>
        <taxon>Rhabditomorpha</taxon>
        <taxon>Rhabditoidea</taxon>
        <taxon>Rhabditidae</taxon>
        <taxon>Peloderinae</taxon>
        <taxon>Caenorhabditis</taxon>
    </lineage>
</organism>
<dbReference type="HOGENOM" id="CLU_043715_1_0_1"/>
<dbReference type="Pfam" id="PF10324">
    <property type="entry name" value="7TM_GPCR_Srw"/>
    <property type="match status" value="1"/>
</dbReference>
<evidence type="ECO:0000313" key="9">
    <source>
        <dbReference type="WormBase" id="C44C3.7"/>
    </source>
</evidence>
<dbReference type="GO" id="GO:0016020">
    <property type="term" value="C:membrane"/>
    <property type="evidence" value="ECO:0007669"/>
    <property type="project" value="UniProtKB-SubCell"/>
</dbReference>
<sequence>MAQFSFCSQIDTYYPNVTVSTALFLCQIADGLGSFINIILEHQSRVAIVSFSINIIHLIILTRKSLRSSSVNLIMAAVAFFDICTLLIEIEQIIQDLIIYFNNCYQATSYAWILFNTSVESLRDYSRRCSTWLCLSIALLRLLVISNPLVPKYIKLTKPIGALYVISVVLLGSIPISVFDFMKFKINGIIRPSQCHPNGTLVYFIKFSDAFMENNQALLKIATTTNAIVTNIIPCFLYPIFTFFLVTQLLLVNKNRRSISSSKSSAESLRTTHLVLAFTAMFFVAEFPLGVSSSLAYLFFDVPGIVIILRYCEMIFTVILYANFSSHFIICSLMSSQYRSNAMSLATCGYTSRKIDSSVQISTQNSQKWATAARSS</sequence>
<reference evidence="7 8" key="1">
    <citation type="journal article" date="1998" name="Science">
        <title>Genome sequence of the nematode C. elegans: a platform for investigating biology.</title>
        <authorList>
            <consortium name="The C. elegans sequencing consortium"/>
            <person name="Sulson J.E."/>
            <person name="Waterston R."/>
        </authorList>
    </citation>
    <scope>NUCLEOTIDE SEQUENCE [LARGE SCALE GENOMIC DNA]</scope>
    <source>
        <strain evidence="7 8">Bristol N2</strain>
    </source>
</reference>
<dbReference type="WormBase" id="C44C3.7">
    <property type="protein sequence ID" value="CE34531"/>
    <property type="gene ID" value="WBGene00005886"/>
    <property type="gene designation" value="srw-139"/>
</dbReference>
<dbReference type="InterPro" id="IPR019427">
    <property type="entry name" value="7TM_GPCR_serpentine_rcpt_Srw"/>
</dbReference>
<proteinExistence type="predicted"/>
<dbReference type="RefSeq" id="NP_503813.2">
    <property type="nucleotide sequence ID" value="NM_071412.2"/>
</dbReference>
<dbReference type="InParanoid" id="Q8IFX9"/>
<name>Q8IFX9_CAEEL</name>
<dbReference type="PhylomeDB" id="Q8IFX9"/>
<dbReference type="SMR" id="Q8IFX9"/>
<keyword evidence="7" id="KW-0675">Receptor</keyword>
<feature type="transmembrane region" description="Helical" evidence="5">
    <location>
        <begin position="69"/>
        <end position="90"/>
    </location>
</feature>
<dbReference type="GO" id="GO:0008528">
    <property type="term" value="F:G protein-coupled peptide receptor activity"/>
    <property type="evidence" value="ECO:0007669"/>
    <property type="project" value="InterPro"/>
</dbReference>
<feature type="transmembrane region" description="Helical" evidence="5">
    <location>
        <begin position="46"/>
        <end position="63"/>
    </location>
</feature>
<dbReference type="Proteomes" id="UP000001940">
    <property type="component" value="Chromosome V"/>
</dbReference>
<dbReference type="EMBL" id="BX284605">
    <property type="protein sequence ID" value="CCD67250.1"/>
    <property type="molecule type" value="Genomic_DNA"/>
</dbReference>
<dbReference type="CTD" id="183445"/>
<evidence type="ECO:0000256" key="3">
    <source>
        <dbReference type="ARBA" id="ARBA00022989"/>
    </source>
</evidence>
<feature type="transmembrane region" description="Helical" evidence="5">
    <location>
        <begin position="130"/>
        <end position="150"/>
    </location>
</feature>
<dbReference type="AGR" id="WB:WBGene00005886"/>
<protein>
    <submittedName>
        <fullName evidence="7">G-protein coupled receptors family 1 profile domain-containing protein</fullName>
    </submittedName>
</protein>
<dbReference type="PaxDb" id="6239-C44C3.7"/>
<feature type="transmembrane region" description="Helical" evidence="5">
    <location>
        <begin position="20"/>
        <end position="39"/>
    </location>
</feature>
<dbReference type="KEGG" id="cel:CELE_C44C3.7"/>
<dbReference type="PANTHER" id="PTHR22751:SF30">
    <property type="entry name" value="G-PROTEIN COUPLED RECEPTORS FAMILY 1 PROFILE DOMAIN-CONTAINING PROTEIN"/>
    <property type="match status" value="1"/>
</dbReference>
<feature type="transmembrane region" description="Helical" evidence="5">
    <location>
        <begin position="273"/>
        <end position="299"/>
    </location>
</feature>
<keyword evidence="8" id="KW-1185">Reference proteome</keyword>
<evidence type="ECO:0000313" key="8">
    <source>
        <dbReference type="Proteomes" id="UP000001940"/>
    </source>
</evidence>
<dbReference type="FunCoup" id="Q8IFX9">
    <property type="interactions" value="2"/>
</dbReference>
<dbReference type="UCSC" id="C44C3.7">
    <property type="organism name" value="c. elegans"/>
</dbReference>
<evidence type="ECO:0000256" key="5">
    <source>
        <dbReference type="SAM" id="Phobius"/>
    </source>
</evidence>
<evidence type="ECO:0000256" key="2">
    <source>
        <dbReference type="ARBA" id="ARBA00022692"/>
    </source>
</evidence>
<feature type="transmembrane region" description="Helical" evidence="5">
    <location>
        <begin position="305"/>
        <end position="324"/>
    </location>
</feature>
<feature type="domain" description="G-protein coupled receptors family 1 profile" evidence="6">
    <location>
        <begin position="53"/>
        <end position="331"/>
    </location>
</feature>
<dbReference type="SUPFAM" id="SSF81321">
    <property type="entry name" value="Family A G protein-coupled receptor-like"/>
    <property type="match status" value="1"/>
</dbReference>
<dbReference type="GeneID" id="183445"/>
<dbReference type="AlphaFoldDB" id="Q8IFX9"/>
<dbReference type="CDD" id="cd14978">
    <property type="entry name" value="7tmA_FMRFamide_R-like"/>
    <property type="match status" value="1"/>
</dbReference>
<evidence type="ECO:0000256" key="4">
    <source>
        <dbReference type="ARBA" id="ARBA00023136"/>
    </source>
</evidence>
<accession>Q8IFX9</accession>
<gene>
    <name evidence="7 9" type="primary">srw-139</name>
    <name evidence="9" type="ORF">C44C3.7</name>
    <name evidence="7" type="ORF">CELE_C44C3.7</name>
</gene>
<keyword evidence="4 5" id="KW-0472">Membrane</keyword>
<dbReference type="PANTHER" id="PTHR22751">
    <property type="entry name" value="G-PROTEIN COUPLED RECEPTOR-RELATED"/>
    <property type="match status" value="1"/>
</dbReference>
<keyword evidence="3 5" id="KW-1133">Transmembrane helix</keyword>
<dbReference type="PROSITE" id="PS50262">
    <property type="entry name" value="G_PROTEIN_RECEP_F1_2"/>
    <property type="match status" value="1"/>
</dbReference>
<keyword evidence="2 5" id="KW-0812">Transmembrane</keyword>
<dbReference type="OrthoDB" id="5871549at2759"/>
<evidence type="ECO:0000313" key="7">
    <source>
        <dbReference type="EMBL" id="CCD67250.1"/>
    </source>
</evidence>
<dbReference type="eggNOG" id="ENOG502RT6A">
    <property type="taxonomic scope" value="Eukaryota"/>
</dbReference>